<dbReference type="OrthoDB" id="430436at2759"/>
<organism evidence="2 3">
    <name type="scientific">Planoprotostelium fungivorum</name>
    <dbReference type="NCBI Taxonomy" id="1890364"/>
    <lineage>
        <taxon>Eukaryota</taxon>
        <taxon>Amoebozoa</taxon>
        <taxon>Evosea</taxon>
        <taxon>Variosea</taxon>
        <taxon>Cavosteliida</taxon>
        <taxon>Cavosteliaceae</taxon>
        <taxon>Planoprotostelium</taxon>
    </lineage>
</organism>
<gene>
    <name evidence="2" type="ORF">PROFUN_14353</name>
</gene>
<comment type="caution">
    <text evidence="2">The sequence shown here is derived from an EMBL/GenBank/DDBJ whole genome shotgun (WGS) entry which is preliminary data.</text>
</comment>
<reference evidence="2 3" key="1">
    <citation type="journal article" date="2018" name="Genome Biol. Evol.">
        <title>Multiple Roots of Fruiting Body Formation in Amoebozoa.</title>
        <authorList>
            <person name="Hillmann F."/>
            <person name="Forbes G."/>
            <person name="Novohradska S."/>
            <person name="Ferling I."/>
            <person name="Riege K."/>
            <person name="Groth M."/>
            <person name="Westermann M."/>
            <person name="Marz M."/>
            <person name="Spaller T."/>
            <person name="Winckler T."/>
            <person name="Schaap P."/>
            <person name="Glockner G."/>
        </authorList>
    </citation>
    <scope>NUCLEOTIDE SEQUENCE [LARGE SCALE GENOMIC DNA]</scope>
    <source>
        <strain evidence="2 3">Jena</strain>
    </source>
</reference>
<proteinExistence type="predicted"/>
<feature type="domain" description="NAD(P)-binding" evidence="1">
    <location>
        <begin position="12"/>
        <end position="186"/>
    </location>
</feature>
<dbReference type="AlphaFoldDB" id="A0A2P6N016"/>
<dbReference type="GO" id="GO:0051170">
    <property type="term" value="P:import into nucleus"/>
    <property type="evidence" value="ECO:0007669"/>
    <property type="project" value="TreeGrafter"/>
</dbReference>
<dbReference type="STRING" id="1890364.A0A2P6N016"/>
<evidence type="ECO:0000313" key="2">
    <source>
        <dbReference type="EMBL" id="PRP77284.1"/>
    </source>
</evidence>
<dbReference type="InterPro" id="IPR016040">
    <property type="entry name" value="NAD(P)-bd_dom"/>
</dbReference>
<dbReference type="EMBL" id="MDYQ01000270">
    <property type="protein sequence ID" value="PRP77284.1"/>
    <property type="molecule type" value="Genomic_DNA"/>
</dbReference>
<accession>A0A2P6N016</accession>
<dbReference type="InParanoid" id="A0A2P6N016"/>
<evidence type="ECO:0000259" key="1">
    <source>
        <dbReference type="Pfam" id="PF13460"/>
    </source>
</evidence>
<dbReference type="PANTHER" id="PTHR14097:SF7">
    <property type="entry name" value="OXIDOREDUCTASE HTATIP2"/>
    <property type="match status" value="1"/>
</dbReference>
<dbReference type="GO" id="GO:0005737">
    <property type="term" value="C:cytoplasm"/>
    <property type="evidence" value="ECO:0007669"/>
    <property type="project" value="TreeGrafter"/>
</dbReference>
<keyword evidence="3" id="KW-1185">Reference proteome</keyword>
<dbReference type="PANTHER" id="PTHR14097">
    <property type="entry name" value="OXIDOREDUCTASE HTATIP2"/>
    <property type="match status" value="1"/>
</dbReference>
<evidence type="ECO:0000313" key="3">
    <source>
        <dbReference type="Proteomes" id="UP000241769"/>
    </source>
</evidence>
<dbReference type="InterPro" id="IPR036291">
    <property type="entry name" value="NAD(P)-bd_dom_sf"/>
</dbReference>
<dbReference type="Pfam" id="PF13460">
    <property type="entry name" value="NAD_binding_10"/>
    <property type="match status" value="1"/>
</dbReference>
<protein>
    <recommendedName>
        <fullName evidence="1">NAD(P)-binding domain-containing protein</fullName>
    </recommendedName>
</protein>
<name>A0A2P6N016_9EUKA</name>
<sequence>MAAEGISAIVMGGSGAVGKELLASLIRSPRYKSITSIGRRQIDLDDSSSKVKQVVVDVSKLSEHKDVFNSHDVAFCTFGTTRKDAGSAAAFQRIDRDYVLDFARLAKEAGIKNMHYVSSMGANKNSWFLYPKTKGEIEESLKEMEFDRLIIYRPGFLNRGGAARTVEKIAQFVMPSIPVSVVGAAICHLGQKITIDGTEVITITNEGIQEAAKKETEDKQ</sequence>
<dbReference type="SUPFAM" id="SSF51735">
    <property type="entry name" value="NAD(P)-binding Rossmann-fold domains"/>
    <property type="match status" value="1"/>
</dbReference>
<dbReference type="Gene3D" id="3.40.50.720">
    <property type="entry name" value="NAD(P)-binding Rossmann-like Domain"/>
    <property type="match status" value="1"/>
</dbReference>
<dbReference type="Proteomes" id="UP000241769">
    <property type="component" value="Unassembled WGS sequence"/>
</dbReference>
<dbReference type="FunCoup" id="A0A2P6N016">
    <property type="interactions" value="172"/>
</dbReference>